<dbReference type="GO" id="GO:0015031">
    <property type="term" value="P:protein transport"/>
    <property type="evidence" value="ECO:0007669"/>
    <property type="project" value="UniProtKB-KW"/>
</dbReference>
<dbReference type="InterPro" id="IPR048682">
    <property type="entry name" value="COG4"/>
</dbReference>
<feature type="compositionally biased region" description="Low complexity" evidence="9">
    <location>
        <begin position="516"/>
        <end position="525"/>
    </location>
</feature>
<dbReference type="PANTHER" id="PTHR24016">
    <property type="entry name" value="CONSERVED OLIGOMERIC GOLGI COMPLEX SUBUNIT 4"/>
    <property type="match status" value="1"/>
</dbReference>
<dbReference type="Gene3D" id="1.20.58.1970">
    <property type="match status" value="1"/>
</dbReference>
<dbReference type="AlphaFoldDB" id="A0A1V9YC74"/>
<gene>
    <name evidence="11" type="ORF">ACHHYP_14826</name>
</gene>
<evidence type="ECO:0000313" key="12">
    <source>
        <dbReference type="Proteomes" id="UP000243579"/>
    </source>
</evidence>
<comment type="similarity">
    <text evidence="2">Belongs to the COG4 family.</text>
</comment>
<sequence>MGAGDKVRRLREELAAVTARQADALSTLERYATLDANVSGLKPQSLDEDGNLKVALWTKTQALLETHLYTTDAASIDVLRKQTKHVGTAIAGAHDVAEKMTRDVRRLGRMQERVKASIERSDGILRVRQSMQRLQACMNERNYKDAAACLQDLRTIEALAIPIDVGDKLRMNSAENDIRDAIERQMDAALRQKDEGAVLRLGSIFEPMQFAEEGVTMVLAFASSQLSDRLEPTTNLDRASVVDLTGHLIHVFNAVAESTLRFETLMLQSFSSVRGAERLLSTVYGIGSPVAVRILNAYMATRALAETVNKAKAAQTQEANAAGKTPDVDWNPLLNELAVVLQHSQTYERFVRARDVHFLSKSGAPASLLPSFNASPLTNVVQELAAYYCALEDVCLSASTRKALAMEEVRSIALPGAQALLVVSSVLDEVFYVARNCSCRALATGHVDSACGVLNLVANLLQTAVFDLFSVRVQSIPRDLRDAGPAPGLLQSSTQLRDHVQTIATLGKKMTSRNMATTPPASSSGPPKPPAVAAPPVTLNSIDTSVAYLAQLQATLEAETKAAFSDPLPAQIKSCLLGLEETAKAYKGLLDAGIKHVTGVFQPRLAAGITPLVKKAAFDLTDAMFAANEANDPFAGALVAQLRQLLDPFEASVASATFEQIVDAMAIVTAELVESLVLTKLPPFNQLGALQFEKDVRLLTGYFGEKTQYSRAHHVAFGTLRQCVMVLSVDVPDDVLEFYGRPTTRGVVDWKLSAARVVELLQARVEFTNVEIAALELS</sequence>
<keyword evidence="4" id="KW-0813">Transport</keyword>
<evidence type="ECO:0000256" key="4">
    <source>
        <dbReference type="ARBA" id="ARBA00022448"/>
    </source>
</evidence>
<protein>
    <recommendedName>
        <fullName evidence="3">Conserved oligomeric Golgi complex subunit 4</fullName>
    </recommendedName>
    <alternativeName>
        <fullName evidence="8">Component of oligomeric Golgi complex 4</fullName>
    </alternativeName>
</protein>
<keyword evidence="5" id="KW-0653">Protein transport</keyword>
<dbReference type="PANTHER" id="PTHR24016:SF0">
    <property type="entry name" value="CONSERVED OLIGOMERIC GOLGI COMPLEX SUBUNIT 4"/>
    <property type="match status" value="1"/>
</dbReference>
<comment type="subcellular location">
    <subcellularLocation>
        <location evidence="1">Golgi apparatus membrane</location>
        <topology evidence="1">Peripheral membrane protein</topology>
    </subcellularLocation>
</comment>
<dbReference type="Pfam" id="PF20663">
    <property type="entry name" value="COG4_N"/>
    <property type="match status" value="1"/>
</dbReference>
<comment type="caution">
    <text evidence="11">The sequence shown here is derived from an EMBL/GenBank/DDBJ whole genome shotgun (WGS) entry which is preliminary data.</text>
</comment>
<evidence type="ECO:0000256" key="9">
    <source>
        <dbReference type="SAM" id="MobiDB-lite"/>
    </source>
</evidence>
<evidence type="ECO:0000256" key="7">
    <source>
        <dbReference type="ARBA" id="ARBA00023136"/>
    </source>
</evidence>
<evidence type="ECO:0000256" key="8">
    <source>
        <dbReference type="ARBA" id="ARBA00031340"/>
    </source>
</evidence>
<feature type="region of interest" description="Disordered" evidence="9">
    <location>
        <begin position="511"/>
        <end position="533"/>
    </location>
</feature>
<accession>A0A1V9YC74</accession>
<keyword evidence="6" id="KW-0333">Golgi apparatus</keyword>
<evidence type="ECO:0000256" key="1">
    <source>
        <dbReference type="ARBA" id="ARBA00004395"/>
    </source>
</evidence>
<evidence type="ECO:0000256" key="3">
    <source>
        <dbReference type="ARBA" id="ARBA00020975"/>
    </source>
</evidence>
<reference evidence="11 12" key="1">
    <citation type="journal article" date="2014" name="Genome Biol. Evol.">
        <title>The secreted proteins of Achlya hypogyna and Thraustotheca clavata identify the ancestral oomycete secretome and reveal gene acquisitions by horizontal gene transfer.</title>
        <authorList>
            <person name="Misner I."/>
            <person name="Blouin N."/>
            <person name="Leonard G."/>
            <person name="Richards T.A."/>
            <person name="Lane C.E."/>
        </authorList>
    </citation>
    <scope>NUCLEOTIDE SEQUENCE [LARGE SCALE GENOMIC DNA]</scope>
    <source>
        <strain evidence="11 12">ATCC 48635</strain>
    </source>
</reference>
<evidence type="ECO:0000313" key="11">
    <source>
        <dbReference type="EMBL" id="OQR83353.1"/>
    </source>
</evidence>
<name>A0A1V9YC74_ACHHY</name>
<keyword evidence="12" id="KW-1185">Reference proteome</keyword>
<dbReference type="Proteomes" id="UP000243579">
    <property type="component" value="Unassembled WGS sequence"/>
</dbReference>
<evidence type="ECO:0000256" key="2">
    <source>
        <dbReference type="ARBA" id="ARBA00009215"/>
    </source>
</evidence>
<dbReference type="EMBL" id="JNBR01002226">
    <property type="protein sequence ID" value="OQR83353.1"/>
    <property type="molecule type" value="Genomic_DNA"/>
</dbReference>
<evidence type="ECO:0000259" key="10">
    <source>
        <dbReference type="SMART" id="SM00762"/>
    </source>
</evidence>
<dbReference type="STRING" id="1202772.A0A1V9YC74"/>
<keyword evidence="7" id="KW-0472">Membrane</keyword>
<dbReference type="InterPro" id="IPR048680">
    <property type="entry name" value="COG4_N"/>
</dbReference>
<proteinExistence type="inferred from homology"/>
<feature type="domain" description="COG4 transport protein middle alpha-helical bundle" evidence="10">
    <location>
        <begin position="171"/>
        <end position="474"/>
    </location>
</feature>
<dbReference type="SMART" id="SM00762">
    <property type="entry name" value="Cog4"/>
    <property type="match status" value="1"/>
</dbReference>
<dbReference type="Pfam" id="PF08318">
    <property type="entry name" value="COG4_m"/>
    <property type="match status" value="1"/>
</dbReference>
<dbReference type="InterPro" id="IPR013167">
    <property type="entry name" value="COG4_M"/>
</dbReference>
<organism evidence="11 12">
    <name type="scientific">Achlya hypogyna</name>
    <name type="common">Oomycete</name>
    <name type="synonym">Protoachlya hypogyna</name>
    <dbReference type="NCBI Taxonomy" id="1202772"/>
    <lineage>
        <taxon>Eukaryota</taxon>
        <taxon>Sar</taxon>
        <taxon>Stramenopiles</taxon>
        <taxon>Oomycota</taxon>
        <taxon>Saprolegniomycetes</taxon>
        <taxon>Saprolegniales</taxon>
        <taxon>Achlyaceae</taxon>
        <taxon>Achlya</taxon>
    </lineage>
</organism>
<dbReference type="OrthoDB" id="47059at2759"/>
<evidence type="ECO:0000256" key="5">
    <source>
        <dbReference type="ARBA" id="ARBA00022927"/>
    </source>
</evidence>
<dbReference type="Gene3D" id="1.10.287.1060">
    <property type="entry name" value="ESAT-6-like"/>
    <property type="match status" value="1"/>
</dbReference>
<dbReference type="Pfam" id="PF20662">
    <property type="entry name" value="COG4_C"/>
    <property type="match status" value="1"/>
</dbReference>
<dbReference type="InterPro" id="IPR048684">
    <property type="entry name" value="COG4_C"/>
</dbReference>
<evidence type="ECO:0000256" key="6">
    <source>
        <dbReference type="ARBA" id="ARBA00023034"/>
    </source>
</evidence>
<dbReference type="GO" id="GO:0000139">
    <property type="term" value="C:Golgi membrane"/>
    <property type="evidence" value="ECO:0007669"/>
    <property type="project" value="UniProtKB-SubCell"/>
</dbReference>